<comment type="caution">
    <text evidence="2">The sequence shown here is derived from an EMBL/GenBank/DDBJ whole genome shotgun (WGS) entry which is preliminary data.</text>
</comment>
<dbReference type="RefSeq" id="WP_394305988.1">
    <property type="nucleotide sequence ID" value="NZ_JASKMA010000006.1"/>
</dbReference>
<evidence type="ECO:0000313" key="3">
    <source>
        <dbReference type="Proteomes" id="UP001249760"/>
    </source>
</evidence>
<evidence type="ECO:0000313" key="2">
    <source>
        <dbReference type="EMBL" id="MDT6983714.1"/>
    </source>
</evidence>
<organism evidence="2 3">
    <name type="scientific">Streptomyces lusitanus</name>
    <dbReference type="NCBI Taxonomy" id="68232"/>
    <lineage>
        <taxon>Bacteria</taxon>
        <taxon>Bacillati</taxon>
        <taxon>Actinomycetota</taxon>
        <taxon>Actinomycetes</taxon>
        <taxon>Kitasatosporales</taxon>
        <taxon>Streptomycetaceae</taxon>
        <taxon>Streptomyces</taxon>
    </lineage>
</organism>
<name>A0ABU3JP65_9ACTN</name>
<gene>
    <name evidence="2" type="ORF">QNO04_09590</name>
</gene>
<dbReference type="Proteomes" id="UP001249760">
    <property type="component" value="Unassembled WGS sequence"/>
</dbReference>
<reference evidence="2 3" key="1">
    <citation type="submission" date="2023-05" db="EMBL/GenBank/DDBJ databases">
        <title>Streptomyces fuscus sp. nov., a brown-black pigment producing actinomyces isolated from dry sand of Sea duck farm.</title>
        <authorList>
            <person name="Xie J."/>
            <person name="Shen N."/>
        </authorList>
    </citation>
    <scope>NUCLEOTIDE SEQUENCE [LARGE SCALE GENOMIC DNA]</scope>
    <source>
        <strain evidence="2 3">CGMCC 4.1745</strain>
    </source>
</reference>
<sequence length="116" mass="12859">MQPFAPLGRNLDHRGQKCSYSPGDTDTTDCPADATWHILWTTELDNGFACDPHMAVARERFVFVDSHQVGPDCGMPGRVWHYTQKRCLHPDEPSTRRAAVALLEPAAGARQDGAQQ</sequence>
<evidence type="ECO:0000256" key="1">
    <source>
        <dbReference type="SAM" id="MobiDB-lite"/>
    </source>
</evidence>
<accession>A0ABU3JP65</accession>
<proteinExistence type="predicted"/>
<keyword evidence="3" id="KW-1185">Reference proteome</keyword>
<protein>
    <submittedName>
        <fullName evidence="2">Uncharacterized protein</fullName>
    </submittedName>
</protein>
<dbReference type="EMBL" id="JASKMA010000006">
    <property type="protein sequence ID" value="MDT6983714.1"/>
    <property type="molecule type" value="Genomic_DNA"/>
</dbReference>
<feature type="region of interest" description="Disordered" evidence="1">
    <location>
        <begin position="1"/>
        <end position="27"/>
    </location>
</feature>